<feature type="transmembrane region" description="Helical" evidence="1">
    <location>
        <begin position="110"/>
        <end position="135"/>
    </location>
</feature>
<feature type="transmembrane region" description="Helical" evidence="1">
    <location>
        <begin position="25"/>
        <end position="48"/>
    </location>
</feature>
<keyword evidence="1" id="KW-0812">Transmembrane</keyword>
<dbReference type="Proteomes" id="UP000269198">
    <property type="component" value="Unassembled WGS sequence"/>
</dbReference>
<evidence type="ECO:0000313" key="2">
    <source>
        <dbReference type="EMBL" id="RNL84192.1"/>
    </source>
</evidence>
<gene>
    <name evidence="2" type="ORF">EFW17_13265</name>
</gene>
<evidence type="ECO:0000256" key="1">
    <source>
        <dbReference type="SAM" id="Phobius"/>
    </source>
</evidence>
<feature type="transmembrane region" description="Helical" evidence="1">
    <location>
        <begin position="60"/>
        <end position="85"/>
    </location>
</feature>
<dbReference type="EMBL" id="RJMB01000012">
    <property type="protein sequence ID" value="RNL84192.1"/>
    <property type="molecule type" value="Genomic_DNA"/>
</dbReference>
<proteinExistence type="predicted"/>
<sequence length="201" mass="20521">MLTVVATIHPKGADLAATASSNVDLWLVIHVLQIPVFGLVALALFLLLRGISGIAASLARIGLALFVTFYTAMDTLAGVASGVLITRAQGLPEEERDIVMDQVGALSADFSVPFAGVGGPAFIITLLGGIGWVLATVASGVALRSTGAPGGACVLIGLGAIYLMHDMPTAPFAVASLLAGITWVELAARRRVTDSPHPDPA</sequence>
<name>A0A3N0E8M5_9ACTN</name>
<feature type="transmembrane region" description="Helical" evidence="1">
    <location>
        <begin position="170"/>
        <end position="188"/>
    </location>
</feature>
<keyword evidence="1" id="KW-1133">Transmembrane helix</keyword>
<dbReference type="AlphaFoldDB" id="A0A3N0E8M5"/>
<accession>A0A3N0E8M5</accession>
<organism evidence="2 3">
    <name type="scientific">Halostreptopolyspora alba</name>
    <dbReference type="NCBI Taxonomy" id="2487137"/>
    <lineage>
        <taxon>Bacteria</taxon>
        <taxon>Bacillati</taxon>
        <taxon>Actinomycetota</taxon>
        <taxon>Actinomycetes</taxon>
        <taxon>Streptosporangiales</taxon>
        <taxon>Nocardiopsidaceae</taxon>
        <taxon>Halostreptopolyspora</taxon>
    </lineage>
</organism>
<reference evidence="2 3" key="1">
    <citation type="submission" date="2018-11" db="EMBL/GenBank/DDBJ databases">
        <title>The genome draft of YIM 96095.</title>
        <authorList>
            <person name="Tang S.-K."/>
            <person name="Chunyu W.-X."/>
            <person name="Feng Y.-Z."/>
        </authorList>
    </citation>
    <scope>NUCLEOTIDE SEQUENCE [LARGE SCALE GENOMIC DNA]</scope>
    <source>
        <strain evidence="2 3">YIM 96095</strain>
    </source>
</reference>
<feature type="transmembrane region" description="Helical" evidence="1">
    <location>
        <begin position="147"/>
        <end position="164"/>
    </location>
</feature>
<keyword evidence="3" id="KW-1185">Reference proteome</keyword>
<protein>
    <recommendedName>
        <fullName evidence="4">DUF4386 family protein</fullName>
    </recommendedName>
</protein>
<keyword evidence="1" id="KW-0472">Membrane</keyword>
<comment type="caution">
    <text evidence="2">The sequence shown here is derived from an EMBL/GenBank/DDBJ whole genome shotgun (WGS) entry which is preliminary data.</text>
</comment>
<evidence type="ECO:0008006" key="4">
    <source>
        <dbReference type="Google" id="ProtNLM"/>
    </source>
</evidence>
<evidence type="ECO:0000313" key="3">
    <source>
        <dbReference type="Proteomes" id="UP000269198"/>
    </source>
</evidence>